<dbReference type="AlphaFoldDB" id="A0A2A6C5W8"/>
<dbReference type="EnsemblMetazoa" id="PPA43685.1">
    <property type="protein sequence ID" value="PPA43685.1"/>
    <property type="gene ID" value="WBGene00282054"/>
</dbReference>
<evidence type="ECO:0000313" key="2">
    <source>
        <dbReference type="Proteomes" id="UP000005239"/>
    </source>
</evidence>
<accession>A0A8R1Z270</accession>
<reference evidence="1" key="2">
    <citation type="submission" date="2022-06" db="UniProtKB">
        <authorList>
            <consortium name="EnsemblMetazoa"/>
        </authorList>
    </citation>
    <scope>IDENTIFICATION</scope>
    <source>
        <strain evidence="1">PS312</strain>
    </source>
</reference>
<organism evidence="1 2">
    <name type="scientific">Pristionchus pacificus</name>
    <name type="common">Parasitic nematode worm</name>
    <dbReference type="NCBI Taxonomy" id="54126"/>
    <lineage>
        <taxon>Eukaryota</taxon>
        <taxon>Metazoa</taxon>
        <taxon>Ecdysozoa</taxon>
        <taxon>Nematoda</taxon>
        <taxon>Chromadorea</taxon>
        <taxon>Rhabditida</taxon>
        <taxon>Rhabditina</taxon>
        <taxon>Diplogasteromorpha</taxon>
        <taxon>Diplogasteroidea</taxon>
        <taxon>Neodiplogasteridae</taxon>
        <taxon>Pristionchus</taxon>
    </lineage>
</organism>
<proteinExistence type="predicted"/>
<evidence type="ECO:0000313" key="1">
    <source>
        <dbReference type="EnsemblMetazoa" id="PPA43685.1"/>
    </source>
</evidence>
<protein>
    <submittedName>
        <fullName evidence="1">Uncharacterized protein</fullName>
    </submittedName>
</protein>
<gene>
    <name evidence="1" type="primary">WBGene00282054</name>
</gene>
<sequence length="108" mass="12115">MRVLAHENDAEVLQGEVLRQFRVLQFLRQYVRIGAGGVARATGRQGDELNFSPPQQLKERFDERPGCFCCSVGILSDRHHDHSLAIGIRRIGSSASLKKDQVKSKQKA</sequence>
<dbReference type="Proteomes" id="UP000005239">
    <property type="component" value="Unassembled WGS sequence"/>
</dbReference>
<reference evidence="2" key="1">
    <citation type="journal article" date="2008" name="Nat. Genet.">
        <title>The Pristionchus pacificus genome provides a unique perspective on nematode lifestyle and parasitism.</title>
        <authorList>
            <person name="Dieterich C."/>
            <person name="Clifton S.W."/>
            <person name="Schuster L.N."/>
            <person name="Chinwalla A."/>
            <person name="Delehaunty K."/>
            <person name="Dinkelacker I."/>
            <person name="Fulton L."/>
            <person name="Fulton R."/>
            <person name="Godfrey J."/>
            <person name="Minx P."/>
            <person name="Mitreva M."/>
            <person name="Roeseler W."/>
            <person name="Tian H."/>
            <person name="Witte H."/>
            <person name="Yang S.P."/>
            <person name="Wilson R.K."/>
            <person name="Sommer R.J."/>
        </authorList>
    </citation>
    <scope>NUCLEOTIDE SEQUENCE [LARGE SCALE GENOMIC DNA]</scope>
    <source>
        <strain evidence="2">PS312</strain>
    </source>
</reference>
<keyword evidence="2" id="KW-1185">Reference proteome</keyword>
<accession>A0A2A6C5W8</accession>
<name>A0A2A6C5W8_PRIPA</name>